<evidence type="ECO:0000313" key="18">
    <source>
        <dbReference type="Proteomes" id="UP001558652"/>
    </source>
</evidence>
<evidence type="ECO:0000256" key="10">
    <source>
        <dbReference type="ARBA" id="ARBA00023180"/>
    </source>
</evidence>
<sequence>EDCNNYIRVGAQIEEDQVLICGTNAYKPLCRVYKFTDDSIDVISEIEGQGRCPYDPRHNSTSLYSDGQLYAATVADFSGVGPLIYREPLKTELVDLKQLNDPDFVSSISYMGYVLFFFREAAVEYMNCGKVVYSRVARVCKNDKGGPHQFGDRWTSFVKARLNCSMPGDYPFYFNEIQSTSDIIEGVYGSNKTQIIYGVFTTATNSIPGSAVCAFTLDSIIKTFDGPFKYQPSMDSNWLRVPQSEVPDPRPGKCVNDSRTLPDASVNFIKSRSLMDEAVPYFMPPLLVRISLRNRFTAIAVDPQIETLTGQKLDILFIGTDDGRVIKAVNRGTGKPAALFVEEIQIANTNFAINSLHITRLPNHPPKLIIVTNNVIQSVPLYRCSSISTCRECVAIQDPYCAWDSLSNTCVAHGDYGGNKKHFFQNIIRGSHSSCQPPGMALHTDQISVNVYSRSQYVEENGVQSCPKCSICNPTPCTNSNGGPEAKENFVVYTSETLGMVIGSSVIVSFVVGLLAGYFCSKYCRPENDYSNMPMHTQQLNSSINGEGSYPCANNKSINLVVNVPPKNANDKNANTSENNKTLQKVKKTYI</sequence>
<dbReference type="SMART" id="SM00423">
    <property type="entry name" value="PSI"/>
    <property type="match status" value="1"/>
</dbReference>
<proteinExistence type="inferred from homology"/>
<dbReference type="AlphaFoldDB" id="A0ABD0YRA4"/>
<keyword evidence="5" id="KW-0221">Differentiation</keyword>
<comment type="caution">
    <text evidence="17">The sequence shown here is derived from an EMBL/GenBank/DDBJ whole genome shotgun (WGS) entry which is preliminary data.</text>
</comment>
<evidence type="ECO:0000256" key="9">
    <source>
        <dbReference type="ARBA" id="ARBA00023157"/>
    </source>
</evidence>
<comment type="similarity">
    <text evidence="2">Belongs to the semaphorin family.</text>
</comment>
<evidence type="ECO:0000256" key="11">
    <source>
        <dbReference type="ARBA" id="ARBA00074143"/>
    </source>
</evidence>
<comment type="subcellular location">
    <subcellularLocation>
        <location evidence="1">Membrane</location>
    </subcellularLocation>
</comment>
<dbReference type="InterPro" id="IPR036352">
    <property type="entry name" value="Semap_dom_sf"/>
</dbReference>
<keyword evidence="6" id="KW-0524">Neurogenesis</keyword>
<dbReference type="Proteomes" id="UP001558652">
    <property type="component" value="Unassembled WGS sequence"/>
</dbReference>
<evidence type="ECO:0000256" key="5">
    <source>
        <dbReference type="ARBA" id="ARBA00022782"/>
    </source>
</evidence>
<keyword evidence="7 15" id="KW-1133">Transmembrane helix</keyword>
<keyword evidence="8 15" id="KW-0472">Membrane</keyword>
<dbReference type="FunFam" id="3.30.1680.10:FF:000016">
    <property type="entry name" value="Putative Semaphorin-6B"/>
    <property type="match status" value="1"/>
</dbReference>
<feature type="non-terminal residue" evidence="17">
    <location>
        <position position="1"/>
    </location>
</feature>
<dbReference type="InterPro" id="IPR016201">
    <property type="entry name" value="PSI"/>
</dbReference>
<keyword evidence="3" id="KW-0217">Developmental protein</keyword>
<dbReference type="SUPFAM" id="SSF101912">
    <property type="entry name" value="Sema domain"/>
    <property type="match status" value="1"/>
</dbReference>
<dbReference type="PANTHER" id="PTHR11036">
    <property type="entry name" value="SEMAPHORIN"/>
    <property type="match status" value="1"/>
</dbReference>
<evidence type="ECO:0000256" key="1">
    <source>
        <dbReference type="ARBA" id="ARBA00004370"/>
    </source>
</evidence>
<organism evidence="17 18">
    <name type="scientific">Ranatra chinensis</name>
    <dbReference type="NCBI Taxonomy" id="642074"/>
    <lineage>
        <taxon>Eukaryota</taxon>
        <taxon>Metazoa</taxon>
        <taxon>Ecdysozoa</taxon>
        <taxon>Arthropoda</taxon>
        <taxon>Hexapoda</taxon>
        <taxon>Insecta</taxon>
        <taxon>Pterygota</taxon>
        <taxon>Neoptera</taxon>
        <taxon>Paraneoptera</taxon>
        <taxon>Hemiptera</taxon>
        <taxon>Heteroptera</taxon>
        <taxon>Panheteroptera</taxon>
        <taxon>Nepomorpha</taxon>
        <taxon>Nepidae</taxon>
        <taxon>Ranatrinae</taxon>
        <taxon>Ranatra</taxon>
    </lineage>
</organism>
<comment type="caution">
    <text evidence="13">Lacks conserved residue(s) required for the propagation of feature annotation.</text>
</comment>
<dbReference type="GO" id="GO:0030154">
    <property type="term" value="P:cell differentiation"/>
    <property type="evidence" value="ECO:0007669"/>
    <property type="project" value="UniProtKB-KW"/>
</dbReference>
<evidence type="ECO:0000256" key="2">
    <source>
        <dbReference type="ARBA" id="ARBA00009492"/>
    </source>
</evidence>
<dbReference type="GO" id="GO:0009653">
    <property type="term" value="P:anatomical structure morphogenesis"/>
    <property type="evidence" value="ECO:0007669"/>
    <property type="project" value="UniProtKB-ARBA"/>
</dbReference>
<protein>
    <recommendedName>
        <fullName evidence="11">Semaphorin-1A</fullName>
    </recommendedName>
    <alternativeName>
        <fullName evidence="12">Semaphorin-I</fullName>
    </alternativeName>
</protein>
<dbReference type="InterPro" id="IPR002165">
    <property type="entry name" value="Plexin_repeat"/>
</dbReference>
<evidence type="ECO:0000256" key="12">
    <source>
        <dbReference type="ARBA" id="ARBA00083066"/>
    </source>
</evidence>
<feature type="region of interest" description="Disordered" evidence="14">
    <location>
        <begin position="565"/>
        <end position="591"/>
    </location>
</feature>
<feature type="transmembrane region" description="Helical" evidence="15">
    <location>
        <begin position="498"/>
        <end position="520"/>
    </location>
</feature>
<keyword evidence="10" id="KW-0325">Glycoprotein</keyword>
<dbReference type="FunFam" id="2.130.10.10:FF:000346">
    <property type="entry name" value="Sema-1a, isoform D"/>
    <property type="match status" value="1"/>
</dbReference>
<evidence type="ECO:0000256" key="13">
    <source>
        <dbReference type="PROSITE-ProRule" id="PRU00352"/>
    </source>
</evidence>
<evidence type="ECO:0000256" key="8">
    <source>
        <dbReference type="ARBA" id="ARBA00023136"/>
    </source>
</evidence>
<evidence type="ECO:0000256" key="3">
    <source>
        <dbReference type="ARBA" id="ARBA00022473"/>
    </source>
</evidence>
<dbReference type="PROSITE" id="PS51004">
    <property type="entry name" value="SEMA"/>
    <property type="match status" value="1"/>
</dbReference>
<keyword evidence="9" id="KW-1015">Disulfide bond</keyword>
<dbReference type="GO" id="GO:0007399">
    <property type="term" value="P:nervous system development"/>
    <property type="evidence" value="ECO:0007669"/>
    <property type="project" value="UniProtKB-KW"/>
</dbReference>
<reference evidence="17 18" key="1">
    <citation type="submission" date="2024-07" db="EMBL/GenBank/DDBJ databases">
        <title>Chromosome-level genome assembly of the water stick insect Ranatra chinensis (Heteroptera: Nepidae).</title>
        <authorList>
            <person name="Liu X."/>
        </authorList>
    </citation>
    <scope>NUCLEOTIDE SEQUENCE [LARGE SCALE GENOMIC DNA]</scope>
    <source>
        <strain evidence="17">Cailab_2021Rc</strain>
        <tissue evidence="17">Muscle</tissue>
    </source>
</reference>
<evidence type="ECO:0000256" key="14">
    <source>
        <dbReference type="SAM" id="MobiDB-lite"/>
    </source>
</evidence>
<evidence type="ECO:0000256" key="15">
    <source>
        <dbReference type="SAM" id="Phobius"/>
    </source>
</evidence>
<dbReference type="SMART" id="SM00630">
    <property type="entry name" value="Sema"/>
    <property type="match status" value="1"/>
</dbReference>
<accession>A0ABD0YRA4</accession>
<dbReference type="EMBL" id="JBFDAA010000008">
    <property type="protein sequence ID" value="KAL1129837.1"/>
    <property type="molecule type" value="Genomic_DNA"/>
</dbReference>
<dbReference type="Pfam" id="PF01403">
    <property type="entry name" value="Sema"/>
    <property type="match status" value="1"/>
</dbReference>
<dbReference type="PANTHER" id="PTHR11036:SF131">
    <property type="entry name" value="MIP07328P"/>
    <property type="match status" value="1"/>
</dbReference>
<feature type="domain" description="Sema" evidence="16">
    <location>
        <begin position="1"/>
        <end position="381"/>
    </location>
</feature>
<dbReference type="Pfam" id="PF01437">
    <property type="entry name" value="PSI"/>
    <property type="match status" value="1"/>
</dbReference>
<evidence type="ECO:0000313" key="17">
    <source>
        <dbReference type="EMBL" id="KAL1129837.1"/>
    </source>
</evidence>
<gene>
    <name evidence="17" type="ORF">AAG570_012781</name>
</gene>
<evidence type="ECO:0000256" key="6">
    <source>
        <dbReference type="ARBA" id="ARBA00022902"/>
    </source>
</evidence>
<keyword evidence="4 15" id="KW-0812">Transmembrane</keyword>
<dbReference type="InterPro" id="IPR001627">
    <property type="entry name" value="Semap_dom"/>
</dbReference>
<dbReference type="Gene3D" id="2.130.10.10">
    <property type="entry name" value="YVTN repeat-like/Quinoprotein amine dehydrogenase"/>
    <property type="match status" value="1"/>
</dbReference>
<dbReference type="Gene3D" id="3.30.1680.10">
    <property type="entry name" value="ligand-binding face of the semaphorins, domain 2"/>
    <property type="match status" value="1"/>
</dbReference>
<name>A0ABD0YRA4_9HEMI</name>
<dbReference type="GO" id="GO:0016020">
    <property type="term" value="C:membrane"/>
    <property type="evidence" value="ECO:0007669"/>
    <property type="project" value="UniProtKB-SubCell"/>
</dbReference>
<evidence type="ECO:0000259" key="16">
    <source>
        <dbReference type="PROSITE" id="PS51004"/>
    </source>
</evidence>
<dbReference type="InterPro" id="IPR027231">
    <property type="entry name" value="Semaphorin"/>
</dbReference>
<dbReference type="SUPFAM" id="SSF103575">
    <property type="entry name" value="Plexin repeat"/>
    <property type="match status" value="1"/>
</dbReference>
<evidence type="ECO:0000256" key="7">
    <source>
        <dbReference type="ARBA" id="ARBA00022989"/>
    </source>
</evidence>
<dbReference type="InterPro" id="IPR015943">
    <property type="entry name" value="WD40/YVTN_repeat-like_dom_sf"/>
</dbReference>
<feature type="compositionally biased region" description="Polar residues" evidence="14">
    <location>
        <begin position="571"/>
        <end position="583"/>
    </location>
</feature>
<keyword evidence="18" id="KW-1185">Reference proteome</keyword>
<evidence type="ECO:0000256" key="4">
    <source>
        <dbReference type="ARBA" id="ARBA00022692"/>
    </source>
</evidence>